<evidence type="ECO:0000313" key="2">
    <source>
        <dbReference type="Proteomes" id="UP000886595"/>
    </source>
</evidence>
<dbReference type="AlphaFoldDB" id="A0A8X7W3D8"/>
<dbReference type="Proteomes" id="UP000886595">
    <property type="component" value="Unassembled WGS sequence"/>
</dbReference>
<dbReference type="OrthoDB" id="2747330at2759"/>
<reference evidence="1 2" key="1">
    <citation type="submission" date="2020-02" db="EMBL/GenBank/DDBJ databases">
        <authorList>
            <person name="Ma Q."/>
            <person name="Huang Y."/>
            <person name="Song X."/>
            <person name="Pei D."/>
        </authorList>
    </citation>
    <scope>NUCLEOTIDE SEQUENCE [LARGE SCALE GENOMIC DNA]</scope>
    <source>
        <strain evidence="1">Sxm20200214</strain>
        <tissue evidence="1">Leaf</tissue>
    </source>
</reference>
<proteinExistence type="predicted"/>
<keyword evidence="2" id="KW-1185">Reference proteome</keyword>
<evidence type="ECO:0000313" key="1">
    <source>
        <dbReference type="EMBL" id="KAG2323069.1"/>
    </source>
</evidence>
<dbReference type="EMBL" id="JAAMPC010000003">
    <property type="protein sequence ID" value="KAG2323069.1"/>
    <property type="molecule type" value="Genomic_DNA"/>
</dbReference>
<comment type="caution">
    <text evidence="1">The sequence shown here is derived from an EMBL/GenBank/DDBJ whole genome shotgun (WGS) entry which is preliminary data.</text>
</comment>
<accession>A0A8X7W3D8</accession>
<protein>
    <submittedName>
        <fullName evidence="1">Uncharacterized protein</fullName>
    </submittedName>
</protein>
<sequence>MMMAITDHDCLFKQVEVPELERFHSYWWLSSVEGNFELPNPPRGQITLVLLSLETDALNWYKVESDNWELQFFGIKVRAWYATGCSLVVQSANSGCPVQNNLCAYMFQYGDGSDTPGFFVSDVLQSGIRLILMTLGQTCYLILE</sequence>
<name>A0A8X7W3D8_BRACI</name>
<organism evidence="1 2">
    <name type="scientific">Brassica carinata</name>
    <name type="common">Ethiopian mustard</name>
    <name type="synonym">Abyssinian cabbage</name>
    <dbReference type="NCBI Taxonomy" id="52824"/>
    <lineage>
        <taxon>Eukaryota</taxon>
        <taxon>Viridiplantae</taxon>
        <taxon>Streptophyta</taxon>
        <taxon>Embryophyta</taxon>
        <taxon>Tracheophyta</taxon>
        <taxon>Spermatophyta</taxon>
        <taxon>Magnoliopsida</taxon>
        <taxon>eudicotyledons</taxon>
        <taxon>Gunneridae</taxon>
        <taxon>Pentapetalae</taxon>
        <taxon>rosids</taxon>
        <taxon>malvids</taxon>
        <taxon>Brassicales</taxon>
        <taxon>Brassicaceae</taxon>
        <taxon>Brassiceae</taxon>
        <taxon>Brassica</taxon>
    </lineage>
</organism>
<gene>
    <name evidence="1" type="ORF">Bca52824_016282</name>
</gene>